<evidence type="ECO:0000313" key="1">
    <source>
        <dbReference type="EMBL" id="MBE1566585.1"/>
    </source>
</evidence>
<organism evidence="1 2">
    <name type="scientific">Nonomuraea africana</name>
    <dbReference type="NCBI Taxonomy" id="46171"/>
    <lineage>
        <taxon>Bacteria</taxon>
        <taxon>Bacillati</taxon>
        <taxon>Actinomycetota</taxon>
        <taxon>Actinomycetes</taxon>
        <taxon>Streptosporangiales</taxon>
        <taxon>Streptosporangiaceae</taxon>
        <taxon>Nonomuraea</taxon>
    </lineage>
</organism>
<accession>A0ABR9KX41</accession>
<name>A0ABR9KX41_9ACTN</name>
<dbReference type="EMBL" id="JADBEF010000002">
    <property type="protein sequence ID" value="MBE1566585.1"/>
    <property type="molecule type" value="Genomic_DNA"/>
</dbReference>
<comment type="caution">
    <text evidence="1">The sequence shown here is derived from an EMBL/GenBank/DDBJ whole genome shotgun (WGS) entry which is preliminary data.</text>
</comment>
<sequence length="75" mass="8067">MQVKCTLANPLGTDDSRDIGLEARVHRTGEQITVNYSDAMRLVGAGYIKDARHSDQESIRKALVPVKASAAGKGQ</sequence>
<dbReference type="RefSeq" id="WP_192781586.1">
    <property type="nucleotide sequence ID" value="NZ_BAAASY010000032.1"/>
</dbReference>
<evidence type="ECO:0000313" key="2">
    <source>
        <dbReference type="Proteomes" id="UP000661607"/>
    </source>
</evidence>
<gene>
    <name evidence="1" type="ORF">H4W81_009457</name>
</gene>
<protein>
    <submittedName>
        <fullName evidence="1">Uncharacterized protein</fullName>
    </submittedName>
</protein>
<proteinExistence type="predicted"/>
<keyword evidence="2" id="KW-1185">Reference proteome</keyword>
<reference evidence="1 2" key="1">
    <citation type="submission" date="2020-10" db="EMBL/GenBank/DDBJ databases">
        <title>Sequencing the genomes of 1000 actinobacteria strains.</title>
        <authorList>
            <person name="Klenk H.-P."/>
        </authorList>
    </citation>
    <scope>NUCLEOTIDE SEQUENCE [LARGE SCALE GENOMIC DNA]</scope>
    <source>
        <strain evidence="1 2">DSM 43748</strain>
    </source>
</reference>
<dbReference type="Proteomes" id="UP000661607">
    <property type="component" value="Unassembled WGS sequence"/>
</dbReference>